<dbReference type="RefSeq" id="WP_382388326.1">
    <property type="nucleotide sequence ID" value="NZ_JBHLWI010000038.1"/>
</dbReference>
<dbReference type="EMBL" id="JBHLWI010000038">
    <property type="protein sequence ID" value="MFC0263816.1"/>
    <property type="molecule type" value="Genomic_DNA"/>
</dbReference>
<reference evidence="1 2" key="1">
    <citation type="submission" date="2024-09" db="EMBL/GenBank/DDBJ databases">
        <authorList>
            <person name="Sun Q."/>
            <person name="Mori K."/>
        </authorList>
    </citation>
    <scope>NUCLEOTIDE SEQUENCE [LARGE SCALE GENOMIC DNA]</scope>
    <source>
        <strain evidence="1 2">CCM 7650</strain>
    </source>
</reference>
<accession>A0ABV6FVA4</accession>
<protein>
    <submittedName>
        <fullName evidence="1">Uncharacterized protein</fullName>
    </submittedName>
</protein>
<dbReference type="Proteomes" id="UP001589797">
    <property type="component" value="Unassembled WGS sequence"/>
</dbReference>
<proteinExistence type="predicted"/>
<organism evidence="1 2">
    <name type="scientific">Fontibacter flavus</name>
    <dbReference type="NCBI Taxonomy" id="654838"/>
    <lineage>
        <taxon>Bacteria</taxon>
        <taxon>Pseudomonadati</taxon>
        <taxon>Bacteroidota</taxon>
        <taxon>Cytophagia</taxon>
        <taxon>Cytophagales</taxon>
        <taxon>Cyclobacteriaceae</taxon>
        <taxon>Fontibacter</taxon>
    </lineage>
</organism>
<evidence type="ECO:0000313" key="2">
    <source>
        <dbReference type="Proteomes" id="UP001589797"/>
    </source>
</evidence>
<keyword evidence="2" id="KW-1185">Reference proteome</keyword>
<gene>
    <name evidence="1" type="ORF">ACFFIP_14070</name>
</gene>
<comment type="caution">
    <text evidence="1">The sequence shown here is derived from an EMBL/GenBank/DDBJ whole genome shotgun (WGS) entry which is preliminary data.</text>
</comment>
<sequence>MEDENFDYLDINEFISDVGVFLTPHELKIGRKILNDLDIDPDREDDIHLHCSSSEFQNFIARIIMTALYTKKTY</sequence>
<name>A0ABV6FVA4_9BACT</name>
<evidence type="ECO:0000313" key="1">
    <source>
        <dbReference type="EMBL" id="MFC0263816.1"/>
    </source>
</evidence>